<dbReference type="InterPro" id="IPR050924">
    <property type="entry name" value="Peroxiredoxin_BCP/PrxQ"/>
</dbReference>
<dbReference type="Proteomes" id="UP001224412">
    <property type="component" value="Unassembled WGS sequence"/>
</dbReference>
<dbReference type="GO" id="GO:0008379">
    <property type="term" value="F:thioredoxin peroxidase activity"/>
    <property type="evidence" value="ECO:0007669"/>
    <property type="project" value="TreeGrafter"/>
</dbReference>
<dbReference type="PANTHER" id="PTHR42801:SF4">
    <property type="entry name" value="AHPC_TSA FAMILY PROTEIN"/>
    <property type="match status" value="1"/>
</dbReference>
<evidence type="ECO:0000256" key="14">
    <source>
        <dbReference type="SAM" id="MobiDB-lite"/>
    </source>
</evidence>
<dbReference type="InterPro" id="IPR024706">
    <property type="entry name" value="Peroxiredoxin_AhpC-typ"/>
</dbReference>
<keyword evidence="4 16" id="KW-0575">Peroxidase</keyword>
<keyword evidence="7" id="KW-1015">Disulfide bond</keyword>
<feature type="region of interest" description="Disordered" evidence="14">
    <location>
        <begin position="1"/>
        <end position="23"/>
    </location>
</feature>
<sequence length="156" mass="17085">MSNIQLGVGDTAPDFELPNDEGGTTKLSDYSRVLVYFYPKANTPGCTKQACDFRDSLSQLNDLGIDVVGISPDKPEKLAQFKKDHDLNFPLLSDVDKKVMEAYGAFGEKNNYGKKVQGVIRSTFLINNGAVALAQYNVKATGHVARVVRDLPELES</sequence>
<dbReference type="GO" id="GO:0005737">
    <property type="term" value="C:cytoplasm"/>
    <property type="evidence" value="ECO:0007669"/>
    <property type="project" value="TreeGrafter"/>
</dbReference>
<evidence type="ECO:0000256" key="3">
    <source>
        <dbReference type="ARBA" id="ARBA00013017"/>
    </source>
</evidence>
<feature type="domain" description="Thioredoxin" evidence="15">
    <location>
        <begin position="6"/>
        <end position="156"/>
    </location>
</feature>
<evidence type="ECO:0000256" key="8">
    <source>
        <dbReference type="ARBA" id="ARBA00023284"/>
    </source>
</evidence>
<evidence type="ECO:0000313" key="17">
    <source>
        <dbReference type="Proteomes" id="UP001224412"/>
    </source>
</evidence>
<dbReference type="GO" id="GO:0034599">
    <property type="term" value="P:cellular response to oxidative stress"/>
    <property type="evidence" value="ECO:0007669"/>
    <property type="project" value="TreeGrafter"/>
</dbReference>
<evidence type="ECO:0000256" key="1">
    <source>
        <dbReference type="ARBA" id="ARBA00003330"/>
    </source>
</evidence>
<dbReference type="GO" id="GO:0045454">
    <property type="term" value="P:cell redox homeostasis"/>
    <property type="evidence" value="ECO:0007669"/>
    <property type="project" value="TreeGrafter"/>
</dbReference>
<dbReference type="CDD" id="cd03017">
    <property type="entry name" value="PRX_BCP"/>
    <property type="match status" value="1"/>
</dbReference>
<dbReference type="InterPro" id="IPR013766">
    <property type="entry name" value="Thioredoxin_domain"/>
</dbReference>
<evidence type="ECO:0000256" key="12">
    <source>
        <dbReference type="ARBA" id="ARBA00049091"/>
    </source>
</evidence>
<dbReference type="EC" id="1.11.1.24" evidence="3"/>
<dbReference type="EMBL" id="JASNVH010000003">
    <property type="protein sequence ID" value="MDK4306383.1"/>
    <property type="molecule type" value="Genomic_DNA"/>
</dbReference>
<dbReference type="InterPro" id="IPR000866">
    <property type="entry name" value="AhpC/TSA"/>
</dbReference>
<evidence type="ECO:0000313" key="16">
    <source>
        <dbReference type="EMBL" id="MDK4306383.1"/>
    </source>
</evidence>
<feature type="active site" description="Cysteine sulfenic acid (-SOH) intermediate; for peroxidase activity" evidence="13">
    <location>
        <position position="46"/>
    </location>
</feature>
<dbReference type="PIRSF" id="PIRSF000239">
    <property type="entry name" value="AHPC"/>
    <property type="match status" value="1"/>
</dbReference>
<dbReference type="NCBIfam" id="NF006960">
    <property type="entry name" value="PRK09437.1"/>
    <property type="match status" value="1"/>
</dbReference>
<gene>
    <name evidence="16" type="primary">bcp</name>
    <name evidence="16" type="ORF">QPX42_02265</name>
</gene>
<comment type="catalytic activity">
    <reaction evidence="12">
        <text>a hydroperoxide + [thioredoxin]-dithiol = an alcohol + [thioredoxin]-disulfide + H2O</text>
        <dbReference type="Rhea" id="RHEA:62620"/>
        <dbReference type="Rhea" id="RHEA-COMP:10698"/>
        <dbReference type="Rhea" id="RHEA-COMP:10700"/>
        <dbReference type="ChEBI" id="CHEBI:15377"/>
        <dbReference type="ChEBI" id="CHEBI:29950"/>
        <dbReference type="ChEBI" id="CHEBI:30879"/>
        <dbReference type="ChEBI" id="CHEBI:35924"/>
        <dbReference type="ChEBI" id="CHEBI:50058"/>
        <dbReference type="EC" id="1.11.1.24"/>
    </reaction>
</comment>
<accession>A0AAP4BQH6</accession>
<dbReference type="AlphaFoldDB" id="A0AAP4BQH6"/>
<proteinExistence type="inferred from homology"/>
<name>A0AAP4BQH6_9CORY</name>
<keyword evidence="5" id="KW-0049">Antioxidant</keyword>
<dbReference type="Pfam" id="PF00578">
    <property type="entry name" value="AhpC-TSA"/>
    <property type="match status" value="1"/>
</dbReference>
<comment type="caution">
    <text evidence="16">The sequence shown here is derived from an EMBL/GenBank/DDBJ whole genome shotgun (WGS) entry which is preliminary data.</text>
</comment>
<dbReference type="Gene3D" id="3.40.30.10">
    <property type="entry name" value="Glutaredoxin"/>
    <property type="match status" value="1"/>
</dbReference>
<dbReference type="PROSITE" id="PS51352">
    <property type="entry name" value="THIOREDOXIN_2"/>
    <property type="match status" value="1"/>
</dbReference>
<keyword evidence="6 16" id="KW-0560">Oxidoreductase</keyword>
<evidence type="ECO:0000256" key="11">
    <source>
        <dbReference type="ARBA" id="ARBA00041373"/>
    </source>
</evidence>
<protein>
    <recommendedName>
        <fullName evidence="3">thioredoxin-dependent peroxiredoxin</fullName>
        <ecNumber evidence="3">1.11.1.24</ecNumber>
    </recommendedName>
    <alternativeName>
        <fullName evidence="11">Bacterioferritin comigratory protein</fullName>
    </alternativeName>
    <alternativeName>
        <fullName evidence="9">Thioredoxin peroxidase</fullName>
    </alternativeName>
</protein>
<evidence type="ECO:0000256" key="7">
    <source>
        <dbReference type="ARBA" id="ARBA00023157"/>
    </source>
</evidence>
<dbReference type="FunFam" id="3.40.30.10:FF:000007">
    <property type="entry name" value="Thioredoxin-dependent thiol peroxidase"/>
    <property type="match status" value="1"/>
</dbReference>
<comment type="subunit">
    <text evidence="2">Monomer.</text>
</comment>
<evidence type="ECO:0000256" key="6">
    <source>
        <dbReference type="ARBA" id="ARBA00023002"/>
    </source>
</evidence>
<evidence type="ECO:0000256" key="13">
    <source>
        <dbReference type="PIRSR" id="PIRSR000239-1"/>
    </source>
</evidence>
<dbReference type="PANTHER" id="PTHR42801">
    <property type="entry name" value="THIOREDOXIN-DEPENDENT PEROXIDE REDUCTASE"/>
    <property type="match status" value="1"/>
</dbReference>
<comment type="function">
    <text evidence="1">Thiol-specific peroxidase that catalyzes the reduction of hydrogen peroxide and organic hydroperoxides to water and alcohols, respectively. Plays a role in cell protection against oxidative stress by detoxifying peroxides and as sensor of hydrogen peroxide-mediated signaling events.</text>
</comment>
<evidence type="ECO:0000259" key="15">
    <source>
        <dbReference type="PROSITE" id="PS51352"/>
    </source>
</evidence>
<evidence type="ECO:0000256" key="5">
    <source>
        <dbReference type="ARBA" id="ARBA00022862"/>
    </source>
</evidence>
<dbReference type="RefSeq" id="WP_284573793.1">
    <property type="nucleotide sequence ID" value="NZ_CP137212.1"/>
</dbReference>
<evidence type="ECO:0000256" key="4">
    <source>
        <dbReference type="ARBA" id="ARBA00022559"/>
    </source>
</evidence>
<keyword evidence="8" id="KW-0676">Redox-active center</keyword>
<evidence type="ECO:0000256" key="9">
    <source>
        <dbReference type="ARBA" id="ARBA00032824"/>
    </source>
</evidence>
<dbReference type="InterPro" id="IPR036249">
    <property type="entry name" value="Thioredoxin-like_sf"/>
</dbReference>
<evidence type="ECO:0000256" key="10">
    <source>
        <dbReference type="ARBA" id="ARBA00038489"/>
    </source>
</evidence>
<evidence type="ECO:0000256" key="2">
    <source>
        <dbReference type="ARBA" id="ARBA00011245"/>
    </source>
</evidence>
<comment type="similarity">
    <text evidence="10">Belongs to the peroxiredoxin family. BCP/PrxQ subfamily.</text>
</comment>
<dbReference type="SUPFAM" id="SSF52833">
    <property type="entry name" value="Thioredoxin-like"/>
    <property type="match status" value="1"/>
</dbReference>
<organism evidence="16 17">
    <name type="scientific">Corynebacterium pseudodiphtheriticum</name>
    <dbReference type="NCBI Taxonomy" id="37637"/>
    <lineage>
        <taxon>Bacteria</taxon>
        <taxon>Bacillati</taxon>
        <taxon>Actinomycetota</taxon>
        <taxon>Actinomycetes</taxon>
        <taxon>Mycobacteriales</taxon>
        <taxon>Corynebacteriaceae</taxon>
        <taxon>Corynebacterium</taxon>
    </lineage>
</organism>
<reference evidence="16" key="1">
    <citation type="submission" date="2023-05" db="EMBL/GenBank/DDBJ databases">
        <title>Metabolic capabilities are highly conserved among human nasal-associated Corynebacterium species in pangenomic analyses.</title>
        <authorList>
            <person name="Tran T.H."/>
            <person name="Roberts A.Q."/>
            <person name="Escapa I.F."/>
            <person name="Gao W."/>
            <person name="Conlan S."/>
            <person name="Kong H."/>
            <person name="Segre J.A."/>
            <person name="Kelly M.S."/>
            <person name="Lemon K.P."/>
        </authorList>
    </citation>
    <scope>NUCLEOTIDE SEQUENCE</scope>
    <source>
        <strain evidence="16">KPL2773</strain>
    </source>
</reference>